<evidence type="ECO:0000313" key="3">
    <source>
        <dbReference type="EMBL" id="QLL66898.1"/>
    </source>
</evidence>
<gene>
    <name evidence="3" type="ORF">O998_03880</name>
</gene>
<feature type="transmembrane region" description="Helical" evidence="2">
    <location>
        <begin position="98"/>
        <end position="124"/>
    </location>
</feature>
<protein>
    <submittedName>
        <fullName evidence="3">Uncharacterized protein</fullName>
    </submittedName>
</protein>
<keyword evidence="2" id="KW-0472">Membrane</keyword>
<reference evidence="3 4" key="1">
    <citation type="submission" date="2019-12" db="EMBL/GenBank/DDBJ databases">
        <title>A sheep strain of Anaplasma phagocytophilum contains multiple genomes.</title>
        <authorList>
            <person name="Barbet A.F."/>
            <person name="Crosby F.L."/>
            <person name="Eskeland S."/>
            <person name="Stuen S."/>
            <person name="Granquist E.G."/>
            <person name="Munderloh U.G."/>
        </authorList>
    </citation>
    <scope>NUCLEOTIDE SEQUENCE [LARGE SCALE GENOMIC DNA]</scope>
    <source>
        <strain evidence="3 4">Norway Variant 1</strain>
    </source>
</reference>
<organism evidence="3 4">
    <name type="scientific">Anaplasma phagocytophilum str. Norway variant1</name>
    <dbReference type="NCBI Taxonomy" id="1392506"/>
    <lineage>
        <taxon>Bacteria</taxon>
        <taxon>Pseudomonadati</taxon>
        <taxon>Pseudomonadota</taxon>
        <taxon>Alphaproteobacteria</taxon>
        <taxon>Rickettsiales</taxon>
        <taxon>Anaplasmataceae</taxon>
        <taxon>Anaplasma</taxon>
        <taxon>phagocytophilum group</taxon>
    </lineage>
</organism>
<feature type="transmembrane region" description="Helical" evidence="2">
    <location>
        <begin position="205"/>
        <end position="232"/>
    </location>
</feature>
<keyword evidence="2" id="KW-0812">Transmembrane</keyword>
<evidence type="ECO:0000256" key="2">
    <source>
        <dbReference type="SAM" id="Phobius"/>
    </source>
</evidence>
<feature type="region of interest" description="Disordered" evidence="1">
    <location>
        <begin position="269"/>
        <end position="290"/>
    </location>
</feature>
<sequence length="308" mass="33693">MMSIVQKSKKLSRMLYDRMVLSSLVILCATKSPSEYCIIKSIFLLGAVTSSYNDAVRNILRDEEYPDDHASGESALLTKARNKLKRGLYSVVSFSKKVVLLSAFTVLLSLSYIALTALTILSLVIVPAVSLAFFTVCIMVANICLVFKSAASFLQNVYKKVSDFLSPPNARKRFEEPSLFTADGFMPYITERAAQSLLSLITTGIAGALITPLIVGALGLAVALPVLSLIIIPPLSACIPNIYTTSLVERISSGEWDVRELSNIGDTVSSHCSSHNTKDNKPRPRSVLTDTVQKTSSLEQEVYKSYYI</sequence>
<feature type="transmembrane region" description="Helical" evidence="2">
    <location>
        <begin position="131"/>
        <end position="154"/>
    </location>
</feature>
<dbReference type="EMBL" id="CP046639">
    <property type="protein sequence ID" value="QLL66898.1"/>
    <property type="molecule type" value="Genomic_DNA"/>
</dbReference>
<accession>A0A7H9DZB3</accession>
<evidence type="ECO:0000313" key="4">
    <source>
        <dbReference type="Proteomes" id="UP000510938"/>
    </source>
</evidence>
<dbReference type="RefSeq" id="WP_180843460.1">
    <property type="nucleotide sequence ID" value="NZ_CP046639.1"/>
</dbReference>
<evidence type="ECO:0000256" key="1">
    <source>
        <dbReference type="SAM" id="MobiDB-lite"/>
    </source>
</evidence>
<dbReference type="AlphaFoldDB" id="A0A7H9DZB3"/>
<keyword evidence="2" id="KW-1133">Transmembrane helix</keyword>
<proteinExistence type="predicted"/>
<dbReference type="Proteomes" id="UP000510938">
    <property type="component" value="Chromosome"/>
</dbReference>
<name>A0A7H9DZB3_ANAPH</name>